<feature type="region of interest" description="Disordered" evidence="5">
    <location>
        <begin position="1"/>
        <end position="20"/>
    </location>
</feature>
<keyword evidence="2 6" id="KW-0812">Transmembrane</keyword>
<accession>A0A553PE09</accession>
<dbReference type="Pfam" id="PF00083">
    <property type="entry name" value="Sugar_tr"/>
    <property type="match status" value="1"/>
</dbReference>
<evidence type="ECO:0000256" key="5">
    <source>
        <dbReference type="SAM" id="MobiDB-lite"/>
    </source>
</evidence>
<feature type="transmembrane region" description="Helical" evidence="6">
    <location>
        <begin position="305"/>
        <end position="324"/>
    </location>
</feature>
<evidence type="ECO:0008006" key="9">
    <source>
        <dbReference type="Google" id="ProtNLM"/>
    </source>
</evidence>
<feature type="transmembrane region" description="Helical" evidence="6">
    <location>
        <begin position="222"/>
        <end position="243"/>
    </location>
</feature>
<dbReference type="Gene3D" id="1.20.1250.20">
    <property type="entry name" value="MFS general substrate transporter like domains"/>
    <property type="match status" value="2"/>
</dbReference>
<keyword evidence="4 6" id="KW-0472">Membrane</keyword>
<evidence type="ECO:0000256" key="6">
    <source>
        <dbReference type="SAM" id="Phobius"/>
    </source>
</evidence>
<feature type="transmembrane region" description="Helical" evidence="6">
    <location>
        <begin position="728"/>
        <end position="747"/>
    </location>
</feature>
<feature type="transmembrane region" description="Helical" evidence="6">
    <location>
        <begin position="47"/>
        <end position="70"/>
    </location>
</feature>
<evidence type="ECO:0000256" key="2">
    <source>
        <dbReference type="ARBA" id="ARBA00022692"/>
    </source>
</evidence>
<evidence type="ECO:0000313" key="8">
    <source>
        <dbReference type="Proteomes" id="UP000318571"/>
    </source>
</evidence>
<dbReference type="AlphaFoldDB" id="A0A553PE09"/>
<keyword evidence="8" id="KW-1185">Reference proteome</keyword>
<feature type="transmembrane region" description="Helical" evidence="6">
    <location>
        <begin position="250"/>
        <end position="269"/>
    </location>
</feature>
<organism evidence="7 8">
    <name type="scientific">Tigriopus californicus</name>
    <name type="common">Marine copepod</name>
    <dbReference type="NCBI Taxonomy" id="6832"/>
    <lineage>
        <taxon>Eukaryota</taxon>
        <taxon>Metazoa</taxon>
        <taxon>Ecdysozoa</taxon>
        <taxon>Arthropoda</taxon>
        <taxon>Crustacea</taxon>
        <taxon>Multicrustacea</taxon>
        <taxon>Hexanauplia</taxon>
        <taxon>Copepoda</taxon>
        <taxon>Harpacticoida</taxon>
        <taxon>Harpacticidae</taxon>
        <taxon>Tigriopus</taxon>
    </lineage>
</organism>
<reference evidence="7 8" key="1">
    <citation type="journal article" date="2018" name="Nat. Ecol. Evol.">
        <title>Genomic signatures of mitonuclear coevolution across populations of Tigriopus californicus.</title>
        <authorList>
            <person name="Barreto F.S."/>
            <person name="Watson E.T."/>
            <person name="Lima T.G."/>
            <person name="Willett C.S."/>
            <person name="Edmands S."/>
            <person name="Li W."/>
            <person name="Burton R.S."/>
        </authorList>
    </citation>
    <scope>NUCLEOTIDE SEQUENCE [LARGE SCALE GENOMIC DNA]</scope>
    <source>
        <strain evidence="7 8">San Diego</strain>
    </source>
</reference>
<sequence>MIELSPLPTLDKHAPGASSKDETMAQLSNFEDLLTLVGGWSRYQKTVLGFFFIICMFLAYATYTPILFLYTPDHHCSVDHIWNVTNDQTRSWSREELANMIIPFDEVTGKRSSCLIYDIPSRQMDWVCDDAWRGPFSQSMFSMGAIFGKVVFGYVADSYGRLAACYASNILLMLAGLATPFFTDFIGFISMRFLQGIAFDTFFAVFYVLALECVAANKRALIGNLALALGMTVAGCFEPWALYFLKDWKILNTILYAQVVVIMLAPWIIGNLEQSIFITFTISAFLELPADLLAIVGLDWIGRRWSAFLSLILSGIAMLTGALLTSYPIALLIMTMIGRLCVTYALNTVFNICLEIVPTVGSIHMAIPFIIIGVLSILSGILAVFLPETADEHLPDTMEDDHFCSVDQIWDSAGSKELSWDKEDLTNLLIPIDQSTGKRSQCQIYDIPTEKMDWVCDDAWRGPFSQSIFSVGALFGTLILGYVADTFGRLSAWYAANLLLMVTGLVTPFMTEFIGFSTLRFLQGMSYDSFFSIFYVLAMECVSCDKRALIGNLALAVGMTVAGCYEPWVLYYLQDWKILNLILYAQVTVLMISPWFVFESIRWLASQGRIDEAYETLLKIVKVNGREIKPGLESQIKRVLANDEKTNIQKDGEEKEQPAFLDLVKTPNLRKNFIIMALVFMLTYGLFDANVRIIGNLDQSIYITFTISSFLELPADLLAIWGLDAIDYPLVVTIITMVGRFFITYALNTAMSILMEIVPTVGTFHKSIPYIIIGVLNVLTAFLAILLPETAHEDLPDTLEDGRNFGKGQDFWHMPCLKKKN</sequence>
<feature type="transmembrane region" description="Helical" evidence="6">
    <location>
        <begin position="673"/>
        <end position="695"/>
    </location>
</feature>
<feature type="transmembrane region" description="Helical" evidence="6">
    <location>
        <begin position="550"/>
        <end position="572"/>
    </location>
</feature>
<dbReference type="GO" id="GO:0022857">
    <property type="term" value="F:transmembrane transporter activity"/>
    <property type="evidence" value="ECO:0007669"/>
    <property type="project" value="InterPro"/>
</dbReference>
<feature type="transmembrane region" description="Helical" evidence="6">
    <location>
        <begin position="366"/>
        <end position="386"/>
    </location>
</feature>
<dbReference type="PANTHER" id="PTHR24064">
    <property type="entry name" value="SOLUTE CARRIER FAMILY 22 MEMBER"/>
    <property type="match status" value="1"/>
</dbReference>
<feature type="transmembrane region" description="Helical" evidence="6">
    <location>
        <begin position="330"/>
        <end position="354"/>
    </location>
</feature>
<proteinExistence type="predicted"/>
<dbReference type="STRING" id="6832.A0A553PE09"/>
<dbReference type="OMA" id="CDDAWRG"/>
<feature type="transmembrane region" description="Helical" evidence="6">
    <location>
        <begin position="767"/>
        <end position="787"/>
    </location>
</feature>
<keyword evidence="3 6" id="KW-1133">Transmembrane helix</keyword>
<evidence type="ECO:0000313" key="7">
    <source>
        <dbReference type="EMBL" id="TRY75904.1"/>
    </source>
</evidence>
<evidence type="ECO:0000256" key="4">
    <source>
        <dbReference type="ARBA" id="ARBA00023136"/>
    </source>
</evidence>
<dbReference type="SUPFAM" id="SSF103473">
    <property type="entry name" value="MFS general substrate transporter"/>
    <property type="match status" value="2"/>
</dbReference>
<feature type="compositionally biased region" description="Basic and acidic residues" evidence="5">
    <location>
        <begin position="10"/>
        <end position="20"/>
    </location>
</feature>
<name>A0A553PE09_TIGCA</name>
<dbReference type="EMBL" id="VCGU01000005">
    <property type="protein sequence ID" value="TRY75904.1"/>
    <property type="molecule type" value="Genomic_DNA"/>
</dbReference>
<feature type="transmembrane region" description="Helical" evidence="6">
    <location>
        <begin position="193"/>
        <end position="210"/>
    </location>
</feature>
<feature type="transmembrane region" description="Helical" evidence="6">
    <location>
        <begin position="464"/>
        <end position="484"/>
    </location>
</feature>
<feature type="transmembrane region" description="Helical" evidence="6">
    <location>
        <begin position="578"/>
        <end position="598"/>
    </location>
</feature>
<dbReference type="Proteomes" id="UP000318571">
    <property type="component" value="Chromosome 2"/>
</dbReference>
<dbReference type="GO" id="GO:0016020">
    <property type="term" value="C:membrane"/>
    <property type="evidence" value="ECO:0007669"/>
    <property type="project" value="UniProtKB-SubCell"/>
</dbReference>
<comment type="subcellular location">
    <subcellularLocation>
        <location evidence="1">Membrane</location>
        <topology evidence="1">Multi-pass membrane protein</topology>
    </subcellularLocation>
</comment>
<evidence type="ECO:0000256" key="1">
    <source>
        <dbReference type="ARBA" id="ARBA00004141"/>
    </source>
</evidence>
<comment type="caution">
    <text evidence="7">The sequence shown here is derived from an EMBL/GenBank/DDBJ whole genome shotgun (WGS) entry which is preliminary data.</text>
</comment>
<feature type="transmembrane region" description="Helical" evidence="6">
    <location>
        <begin position="491"/>
        <end position="509"/>
    </location>
</feature>
<gene>
    <name evidence="7" type="ORF">TCAL_00679</name>
</gene>
<dbReference type="InterPro" id="IPR036259">
    <property type="entry name" value="MFS_trans_sf"/>
</dbReference>
<feature type="transmembrane region" description="Helical" evidence="6">
    <location>
        <begin position="159"/>
        <end position="181"/>
    </location>
</feature>
<protein>
    <recommendedName>
        <fullName evidence="9">Major facilitator superfamily (MFS) profile domain-containing protein</fullName>
    </recommendedName>
</protein>
<dbReference type="InterPro" id="IPR005828">
    <property type="entry name" value="MFS_sugar_transport-like"/>
</dbReference>
<feature type="transmembrane region" description="Helical" evidence="6">
    <location>
        <begin position="275"/>
        <end position="298"/>
    </location>
</feature>
<evidence type="ECO:0000256" key="3">
    <source>
        <dbReference type="ARBA" id="ARBA00022989"/>
    </source>
</evidence>